<dbReference type="Proteomes" id="UP000240883">
    <property type="component" value="Unassembled WGS sequence"/>
</dbReference>
<dbReference type="InterPro" id="IPR054710">
    <property type="entry name" value="Tri101-like_N"/>
</dbReference>
<dbReference type="Pfam" id="PF22664">
    <property type="entry name" value="TRI-like_N"/>
    <property type="match status" value="1"/>
</dbReference>
<evidence type="ECO:0000313" key="4">
    <source>
        <dbReference type="EMBL" id="PSN64571.1"/>
    </source>
</evidence>
<evidence type="ECO:0000256" key="2">
    <source>
        <dbReference type="SAM" id="MobiDB-lite"/>
    </source>
</evidence>
<proteinExistence type="predicted"/>
<dbReference type="PANTHER" id="PTHR31896">
    <property type="entry name" value="FAMILY REGULATORY PROTEIN, PUTATIVE (AFU_ORTHOLOGUE AFUA_3G14730)-RELATED"/>
    <property type="match status" value="1"/>
</dbReference>
<dbReference type="EMBL" id="KZ678138">
    <property type="protein sequence ID" value="PSN64571.1"/>
    <property type="molecule type" value="Genomic_DNA"/>
</dbReference>
<evidence type="ECO:0000259" key="3">
    <source>
        <dbReference type="Pfam" id="PF22664"/>
    </source>
</evidence>
<dbReference type="AlphaFoldDB" id="A0A2T2NGK6"/>
<evidence type="ECO:0000256" key="1">
    <source>
        <dbReference type="ARBA" id="ARBA00022679"/>
    </source>
</evidence>
<gene>
    <name evidence="4" type="ORF">BS50DRAFT_576012</name>
</gene>
<dbReference type="Gene3D" id="3.30.559.10">
    <property type="entry name" value="Chloramphenicol acetyltransferase-like domain"/>
    <property type="match status" value="2"/>
</dbReference>
<dbReference type="PANTHER" id="PTHR31896:SF64">
    <property type="entry name" value="TRICHOTHECENE 3-O-ACETYLTRANSFERASE"/>
    <property type="match status" value="1"/>
</dbReference>
<name>A0A2T2NGK6_CORCC</name>
<accession>A0A2T2NGK6</accession>
<feature type="region of interest" description="Disordered" evidence="2">
    <location>
        <begin position="192"/>
        <end position="215"/>
    </location>
</feature>
<dbReference type="OrthoDB" id="1862401at2759"/>
<reference evidence="4 5" key="1">
    <citation type="journal article" date="2018" name="Front. Microbiol.">
        <title>Genome-Wide Analysis of Corynespora cassiicola Leaf Fall Disease Putative Effectors.</title>
        <authorList>
            <person name="Lopez D."/>
            <person name="Ribeiro S."/>
            <person name="Label P."/>
            <person name="Fumanal B."/>
            <person name="Venisse J.S."/>
            <person name="Kohler A."/>
            <person name="de Oliveira R.R."/>
            <person name="Labutti K."/>
            <person name="Lipzen A."/>
            <person name="Lail K."/>
            <person name="Bauer D."/>
            <person name="Ohm R.A."/>
            <person name="Barry K.W."/>
            <person name="Spatafora J."/>
            <person name="Grigoriev I.V."/>
            <person name="Martin F.M."/>
            <person name="Pujade-Renaud V."/>
        </authorList>
    </citation>
    <scope>NUCLEOTIDE SEQUENCE [LARGE SCALE GENOMIC DNA]</scope>
    <source>
        <strain evidence="4 5">Philippines</strain>
    </source>
</reference>
<keyword evidence="5" id="KW-1185">Reference proteome</keyword>
<keyword evidence="1" id="KW-0808">Transferase</keyword>
<dbReference type="GO" id="GO:0016740">
    <property type="term" value="F:transferase activity"/>
    <property type="evidence" value="ECO:0007669"/>
    <property type="project" value="UniProtKB-KW"/>
</dbReference>
<evidence type="ECO:0000313" key="5">
    <source>
        <dbReference type="Proteomes" id="UP000240883"/>
    </source>
</evidence>
<sequence length="449" mass="49187">MPHDVQHDAIVKILDVGLQRLYASFPWTAGRVIDINSTAGGPPVYKIRSLGAMPCLTMKDYTKDQMGPTMSTLREAKFPFSMLGEEKWAPCPTFAGLGFDATTWPASAADSAPVLLLQASFIRGGLLLCVNVQHNVADMTGQAAMINLLSKACRGEAFTDEEMRVGNMARKGVIPLIEDGYKPGRELEKQIIQPQPTPQPPPAQAHAPTSDIAMPEAGAPPQCSWSYFRFGGHELNELKDLATRTLPAGFNGYITTDDALSALLFQSVLRARSSRLPPNREVTFARAVDARRYLGAPASYPGILQNMTYHEYTLDALLSMPLGGIAAEMRQQVDPRESDLAYRTRSLATFISQSPENRARANFTATLKLDADVMLSSWAKIDAYHVDFGLGLGLPEAVRRPGFVPVESLFYLMPKARDGEVAVALCLRAEDLERLKGDDDFTRFGEFVG</sequence>
<dbReference type="STRING" id="1448308.A0A2T2NGK6"/>
<dbReference type="InterPro" id="IPR023213">
    <property type="entry name" value="CAT-like_dom_sf"/>
</dbReference>
<feature type="domain" description="Trichothecene 3-O-acetyltransferase-like N-terminal" evidence="3">
    <location>
        <begin position="2"/>
        <end position="153"/>
    </location>
</feature>
<protein>
    <recommendedName>
        <fullName evidence="3">Trichothecene 3-O-acetyltransferase-like N-terminal domain-containing protein</fullName>
    </recommendedName>
</protein>
<dbReference type="InterPro" id="IPR051283">
    <property type="entry name" value="Sec_Metabolite_Acyltrans"/>
</dbReference>
<organism evidence="4 5">
    <name type="scientific">Corynespora cassiicola Philippines</name>
    <dbReference type="NCBI Taxonomy" id="1448308"/>
    <lineage>
        <taxon>Eukaryota</taxon>
        <taxon>Fungi</taxon>
        <taxon>Dikarya</taxon>
        <taxon>Ascomycota</taxon>
        <taxon>Pezizomycotina</taxon>
        <taxon>Dothideomycetes</taxon>
        <taxon>Pleosporomycetidae</taxon>
        <taxon>Pleosporales</taxon>
        <taxon>Corynesporascaceae</taxon>
        <taxon>Corynespora</taxon>
    </lineage>
</organism>